<dbReference type="Pfam" id="PF01925">
    <property type="entry name" value="TauE"/>
    <property type="match status" value="1"/>
</dbReference>
<organism evidence="6 7">
    <name type="scientific">Thermaurantimonas aggregans</name>
    <dbReference type="NCBI Taxonomy" id="2173829"/>
    <lineage>
        <taxon>Bacteria</taxon>
        <taxon>Pseudomonadati</taxon>
        <taxon>Bacteroidota</taxon>
        <taxon>Flavobacteriia</taxon>
        <taxon>Flavobacteriales</taxon>
        <taxon>Schleiferiaceae</taxon>
        <taxon>Thermaurantimonas</taxon>
    </lineage>
</organism>
<feature type="transmembrane region" description="Helical" evidence="5">
    <location>
        <begin position="217"/>
        <end position="235"/>
    </location>
</feature>
<feature type="transmembrane region" description="Helical" evidence="5">
    <location>
        <begin position="7"/>
        <end position="36"/>
    </location>
</feature>
<evidence type="ECO:0000256" key="2">
    <source>
        <dbReference type="ARBA" id="ARBA00022692"/>
    </source>
</evidence>
<evidence type="ECO:0000313" key="6">
    <source>
        <dbReference type="EMBL" id="GCD78545.1"/>
    </source>
</evidence>
<feature type="transmembrane region" description="Helical" evidence="5">
    <location>
        <begin position="42"/>
        <end position="62"/>
    </location>
</feature>
<feature type="transmembrane region" description="Helical" evidence="5">
    <location>
        <begin position="149"/>
        <end position="176"/>
    </location>
</feature>
<sequence>MEILGYIASILIGVSLGLIGGGGSILTVPVLVYLLYVEPVAATAYSLFIVGLTSAIGSYTYFKNQLVNVRTAIVFGIPSIVAVFATRAYIVPAIPKEVFAIGDFVVTKSLLLMLLFAVLMIAASYSMIKKENPNKTGESESGKQEFNYPLILLEGTVVGILTGMVGAGGGFLIIPALVVLSKLPMKEAVGTSLVIIAAKSLIGFFGESSETPMNWPLILMVSGMAIVGILIGSALSKKIDGKKLKPAFGWFVLVMGIYIILKETLK</sequence>
<feature type="transmembrane region" description="Helical" evidence="5">
    <location>
        <begin position="69"/>
        <end position="90"/>
    </location>
</feature>
<dbReference type="InterPro" id="IPR002781">
    <property type="entry name" value="TM_pro_TauE-like"/>
</dbReference>
<dbReference type="Proteomes" id="UP000286715">
    <property type="component" value="Unassembled WGS sequence"/>
</dbReference>
<keyword evidence="2 5" id="KW-0812">Transmembrane</keyword>
<dbReference type="InterPro" id="IPR051598">
    <property type="entry name" value="TSUP/Inactive_protease-like"/>
</dbReference>
<comment type="similarity">
    <text evidence="5">Belongs to the 4-toluene sulfonate uptake permease (TSUP) (TC 2.A.102) family.</text>
</comment>
<keyword evidence="7" id="KW-1185">Reference proteome</keyword>
<keyword evidence="4 5" id="KW-0472">Membrane</keyword>
<dbReference type="OrthoDB" id="8559161at2"/>
<gene>
    <name evidence="6" type="ORF">JCM31826_20270</name>
</gene>
<accession>A0A401XNG5</accession>
<dbReference type="PANTHER" id="PTHR43701:SF2">
    <property type="entry name" value="MEMBRANE TRANSPORTER PROTEIN YJNA-RELATED"/>
    <property type="match status" value="1"/>
</dbReference>
<dbReference type="PANTHER" id="PTHR43701">
    <property type="entry name" value="MEMBRANE TRANSPORTER PROTEIN MJ0441-RELATED"/>
    <property type="match status" value="1"/>
</dbReference>
<evidence type="ECO:0000313" key="7">
    <source>
        <dbReference type="Proteomes" id="UP000286715"/>
    </source>
</evidence>
<reference evidence="6 7" key="1">
    <citation type="submission" date="2018-11" db="EMBL/GenBank/DDBJ databases">
        <title>Schleiferia aggregans sp. nov., a moderately thermophilic heterotrophic bacterium isolated from microbial mats at a terrestrial hot spring.</title>
        <authorList>
            <person name="Iino T."/>
            <person name="Ohkuma M."/>
            <person name="Haruta S."/>
        </authorList>
    </citation>
    <scope>NUCLEOTIDE SEQUENCE [LARGE SCALE GENOMIC DNA]</scope>
    <source>
        <strain evidence="6 7">LA</strain>
    </source>
</reference>
<dbReference type="GO" id="GO:0005886">
    <property type="term" value="C:plasma membrane"/>
    <property type="evidence" value="ECO:0007669"/>
    <property type="project" value="UniProtKB-SubCell"/>
</dbReference>
<comment type="subcellular location">
    <subcellularLocation>
        <location evidence="5">Cell membrane</location>
        <topology evidence="5">Multi-pass membrane protein</topology>
    </subcellularLocation>
    <subcellularLocation>
        <location evidence="1">Membrane</location>
        <topology evidence="1">Multi-pass membrane protein</topology>
    </subcellularLocation>
</comment>
<dbReference type="RefSeq" id="WP_124398600.1">
    <property type="nucleotide sequence ID" value="NZ_BHZE01000026.1"/>
</dbReference>
<keyword evidence="5" id="KW-1003">Cell membrane</keyword>
<proteinExistence type="inferred from homology"/>
<feature type="transmembrane region" description="Helical" evidence="5">
    <location>
        <begin position="247"/>
        <end position="265"/>
    </location>
</feature>
<protein>
    <recommendedName>
        <fullName evidence="5">Probable membrane transporter protein</fullName>
    </recommendedName>
</protein>
<keyword evidence="3 5" id="KW-1133">Transmembrane helix</keyword>
<evidence type="ECO:0000256" key="4">
    <source>
        <dbReference type="ARBA" id="ARBA00023136"/>
    </source>
</evidence>
<name>A0A401XNG5_9FLAO</name>
<evidence type="ECO:0000256" key="5">
    <source>
        <dbReference type="RuleBase" id="RU363041"/>
    </source>
</evidence>
<dbReference type="AlphaFoldDB" id="A0A401XNG5"/>
<evidence type="ECO:0000256" key="1">
    <source>
        <dbReference type="ARBA" id="ARBA00004141"/>
    </source>
</evidence>
<feature type="transmembrane region" description="Helical" evidence="5">
    <location>
        <begin position="110"/>
        <end position="128"/>
    </location>
</feature>
<dbReference type="EMBL" id="BHZE01000026">
    <property type="protein sequence ID" value="GCD78545.1"/>
    <property type="molecule type" value="Genomic_DNA"/>
</dbReference>
<evidence type="ECO:0000256" key="3">
    <source>
        <dbReference type="ARBA" id="ARBA00022989"/>
    </source>
</evidence>
<comment type="caution">
    <text evidence="6">The sequence shown here is derived from an EMBL/GenBank/DDBJ whole genome shotgun (WGS) entry which is preliminary data.</text>
</comment>